<comment type="caution">
    <text evidence="1">The sequence shown here is derived from an EMBL/GenBank/DDBJ whole genome shotgun (WGS) entry which is preliminary data.</text>
</comment>
<organism evidence="1">
    <name type="scientific">marine sediment metagenome</name>
    <dbReference type="NCBI Taxonomy" id="412755"/>
    <lineage>
        <taxon>unclassified sequences</taxon>
        <taxon>metagenomes</taxon>
        <taxon>ecological metagenomes</taxon>
    </lineage>
</organism>
<dbReference type="Pfam" id="PF03780">
    <property type="entry name" value="Asp23"/>
    <property type="match status" value="1"/>
</dbReference>
<dbReference type="InterPro" id="IPR005531">
    <property type="entry name" value="Asp23"/>
</dbReference>
<protein>
    <submittedName>
        <fullName evidence="1">Uncharacterized protein</fullName>
    </submittedName>
</protein>
<dbReference type="EMBL" id="BARU01004790">
    <property type="protein sequence ID" value="GAH23771.1"/>
    <property type="molecule type" value="Genomic_DNA"/>
</dbReference>
<reference evidence="1" key="1">
    <citation type="journal article" date="2014" name="Front. Microbiol.">
        <title>High frequency of phylogenetically diverse reductive dehalogenase-homologous genes in deep subseafloor sedimentary metagenomes.</title>
        <authorList>
            <person name="Kawai M."/>
            <person name="Futagami T."/>
            <person name="Toyoda A."/>
            <person name="Takaki Y."/>
            <person name="Nishi S."/>
            <person name="Hori S."/>
            <person name="Arai W."/>
            <person name="Tsubouchi T."/>
            <person name="Morono Y."/>
            <person name="Uchiyama I."/>
            <person name="Ito T."/>
            <person name="Fujiyama A."/>
            <person name="Inagaki F."/>
            <person name="Takami H."/>
        </authorList>
    </citation>
    <scope>NUCLEOTIDE SEQUENCE</scope>
    <source>
        <strain evidence="1">Expedition CK06-06</strain>
    </source>
</reference>
<evidence type="ECO:0000313" key="1">
    <source>
        <dbReference type="EMBL" id="GAH23771.1"/>
    </source>
</evidence>
<accession>X1DRX9</accession>
<sequence length="136" mass="15255">MFLIRQKVQINKRNLSVVQKTSFGEIKISIGSIKRLALKVIKGMGEITETRSEVNILKSGGINIDLHLFVKQDVNIPELSEKIQRKVKEYILETSGIETKEAARAGFPLNIANISFSISISLGDFLIFSSPYLYII</sequence>
<name>X1DRX9_9ZZZZ</name>
<proteinExistence type="predicted"/>
<gene>
    <name evidence="1" type="ORF">S03H2_09424</name>
</gene>
<dbReference type="AlphaFoldDB" id="X1DRX9"/>